<sequence length="203" mass="21384">MIENKMSLIHTYMQREISAMQLIASHVDESQYESLIDKIMKLKGRLVFMGVGKTGHIGVKLAATFASLGTPSIFVHATEAMHGDLGMITSKDLVIIISNSGETKETLAPIPSLNLIGAETVALTGNESSQLAKACKNVLTIPVKNEADDLGLAPTNSSTAALMVGDAIACTVSKLKGFTASDFAIFHPGGALGQKLLKEGSLK</sequence>
<dbReference type="EMBL" id="CP107523">
    <property type="protein sequence ID" value="UYN56854.1"/>
    <property type="molecule type" value="Genomic_DNA"/>
</dbReference>
<feature type="domain" description="SIS" evidence="1">
    <location>
        <begin position="35"/>
        <end position="178"/>
    </location>
</feature>
<dbReference type="InterPro" id="IPR046348">
    <property type="entry name" value="SIS_dom_sf"/>
</dbReference>
<gene>
    <name evidence="2" type="ORF">BVJ53_06140</name>
    <name evidence="3" type="ORF">OFW50_01760</name>
</gene>
<dbReference type="InterPro" id="IPR001347">
    <property type="entry name" value="SIS_dom"/>
</dbReference>
<evidence type="ECO:0000313" key="5">
    <source>
        <dbReference type="Proteomes" id="UP001164790"/>
    </source>
</evidence>
<keyword evidence="2" id="KW-0413">Isomerase</keyword>
<dbReference type="AlphaFoldDB" id="A0A4Q1U4Z6"/>
<evidence type="ECO:0000313" key="2">
    <source>
        <dbReference type="EMBL" id="RXT26584.1"/>
    </source>
</evidence>
<dbReference type="GO" id="GO:0097367">
    <property type="term" value="F:carbohydrate derivative binding"/>
    <property type="evidence" value="ECO:0007669"/>
    <property type="project" value="InterPro"/>
</dbReference>
<dbReference type="SUPFAM" id="SSF53697">
    <property type="entry name" value="SIS domain"/>
    <property type="match status" value="1"/>
</dbReference>
<accession>A0A4Q1U4Z6</accession>
<dbReference type="RefSeq" id="WP_129301650.1">
    <property type="nucleotide sequence ID" value="NZ_CP074378.1"/>
</dbReference>
<dbReference type="Pfam" id="PF01380">
    <property type="entry name" value="SIS"/>
    <property type="match status" value="1"/>
</dbReference>
<name>A0A4Q1U4Z6_9LACO</name>
<dbReference type="Gene3D" id="3.40.50.10490">
    <property type="entry name" value="Glucose-6-phosphate isomerase like protein, domain 1"/>
    <property type="match status" value="1"/>
</dbReference>
<reference evidence="3" key="2">
    <citation type="submission" date="2022-10" db="EMBL/GenBank/DDBJ databases">
        <title>Comparative genomic analysis and in-vitro probiotic properties of the potential probiotic L. chiayiensis AACE 3.</title>
        <authorList>
            <person name="Kang X."/>
        </authorList>
    </citation>
    <scope>NUCLEOTIDE SEQUENCE</scope>
    <source>
        <strain evidence="3">AACE 3</strain>
    </source>
</reference>
<proteinExistence type="predicted"/>
<evidence type="ECO:0000259" key="1">
    <source>
        <dbReference type="PROSITE" id="PS51464"/>
    </source>
</evidence>
<keyword evidence="5" id="KW-1185">Reference proteome</keyword>
<dbReference type="Proteomes" id="UP001164790">
    <property type="component" value="Chromosome"/>
</dbReference>
<protein>
    <submittedName>
        <fullName evidence="2">Isomerase</fullName>
    </submittedName>
    <submittedName>
        <fullName evidence="3">SIS domain-containing protein</fullName>
    </submittedName>
</protein>
<dbReference type="GO" id="GO:0016853">
    <property type="term" value="F:isomerase activity"/>
    <property type="evidence" value="ECO:0007669"/>
    <property type="project" value="UniProtKB-KW"/>
</dbReference>
<dbReference type="GO" id="GO:1901135">
    <property type="term" value="P:carbohydrate derivative metabolic process"/>
    <property type="evidence" value="ECO:0007669"/>
    <property type="project" value="InterPro"/>
</dbReference>
<dbReference type="EMBL" id="MSSM01000012">
    <property type="protein sequence ID" value="RXT26584.1"/>
    <property type="molecule type" value="Genomic_DNA"/>
</dbReference>
<dbReference type="InterPro" id="IPR035474">
    <property type="entry name" value="SIS_Kpsf"/>
</dbReference>
<dbReference type="PANTHER" id="PTHR38418:SF2">
    <property type="entry name" value="SUGAR ISOMERASE, KPSF_GUTQ (AFU_ORTHOLOGUE AFUA_6G08860)"/>
    <property type="match status" value="1"/>
</dbReference>
<dbReference type="Proteomes" id="UP000290475">
    <property type="component" value="Unassembled WGS sequence"/>
</dbReference>
<dbReference type="PROSITE" id="PS51464">
    <property type="entry name" value="SIS"/>
    <property type="match status" value="1"/>
</dbReference>
<organism evidence="2 4">
    <name type="scientific">Lacticaseibacillus chiayiensis</name>
    <dbReference type="NCBI Taxonomy" id="2100821"/>
    <lineage>
        <taxon>Bacteria</taxon>
        <taxon>Bacillati</taxon>
        <taxon>Bacillota</taxon>
        <taxon>Bacilli</taxon>
        <taxon>Lactobacillales</taxon>
        <taxon>Lactobacillaceae</taxon>
        <taxon>Lacticaseibacillus</taxon>
    </lineage>
</organism>
<dbReference type="CDD" id="cd05014">
    <property type="entry name" value="SIS_Kpsf"/>
    <property type="match status" value="1"/>
</dbReference>
<evidence type="ECO:0000313" key="4">
    <source>
        <dbReference type="Proteomes" id="UP000290475"/>
    </source>
</evidence>
<reference evidence="2 4" key="1">
    <citation type="submission" date="2017-01" db="EMBL/GenBank/DDBJ databases">
        <title>Lactobacillus chiayiensis sp. nov., a lactic acid bacterium isolated from compost.</title>
        <authorList>
            <person name="Huang C.-H."/>
        </authorList>
    </citation>
    <scope>NUCLEOTIDE SEQUENCE [LARGE SCALE GENOMIC DNA]</scope>
    <source>
        <strain evidence="4">chh01</strain>
        <strain evidence="2">Chh01</strain>
    </source>
</reference>
<dbReference type="PANTHER" id="PTHR38418">
    <property type="entry name" value="SUGAR ISOMERASE, KPSF/GUTQ (AFU_ORTHOLOGUE AFUA_6G08860)"/>
    <property type="match status" value="1"/>
</dbReference>
<evidence type="ECO:0000313" key="3">
    <source>
        <dbReference type="EMBL" id="UYN56854.1"/>
    </source>
</evidence>